<evidence type="ECO:0000256" key="4">
    <source>
        <dbReference type="PIRSR" id="PIRSR602403-1"/>
    </source>
</evidence>
<organism evidence="5 6">
    <name type="scientific">Saccharothrix tamanrassetensis</name>
    <dbReference type="NCBI Taxonomy" id="1051531"/>
    <lineage>
        <taxon>Bacteria</taxon>
        <taxon>Bacillati</taxon>
        <taxon>Actinomycetota</taxon>
        <taxon>Actinomycetes</taxon>
        <taxon>Pseudonocardiales</taxon>
        <taxon>Pseudonocardiaceae</taxon>
        <taxon>Saccharothrix</taxon>
    </lineage>
</organism>
<dbReference type="InterPro" id="IPR036396">
    <property type="entry name" value="Cyt_P450_sf"/>
</dbReference>
<dbReference type="AlphaFoldDB" id="A0A841CGU8"/>
<dbReference type="PRINTS" id="PR00465">
    <property type="entry name" value="EP450IV"/>
</dbReference>
<dbReference type="PANTHER" id="PTHR24305">
    <property type="entry name" value="CYTOCHROME P450"/>
    <property type="match status" value="1"/>
</dbReference>
<comment type="similarity">
    <text evidence="1">Belongs to the cytochrome P450 family.</text>
</comment>
<dbReference type="Pfam" id="PF00067">
    <property type="entry name" value="p450"/>
    <property type="match status" value="1"/>
</dbReference>
<dbReference type="InterPro" id="IPR050121">
    <property type="entry name" value="Cytochrome_P450_monoxygenase"/>
</dbReference>
<keyword evidence="4" id="KW-0349">Heme</keyword>
<dbReference type="InterPro" id="IPR001128">
    <property type="entry name" value="Cyt_P450"/>
</dbReference>
<dbReference type="GO" id="GO:0020037">
    <property type="term" value="F:heme binding"/>
    <property type="evidence" value="ECO:0007669"/>
    <property type="project" value="InterPro"/>
</dbReference>
<protein>
    <submittedName>
        <fullName evidence="5">Cytochrome P450</fullName>
    </submittedName>
</protein>
<dbReference type="Proteomes" id="UP000547510">
    <property type="component" value="Unassembled WGS sequence"/>
</dbReference>
<reference evidence="5 6" key="1">
    <citation type="submission" date="2020-08" db="EMBL/GenBank/DDBJ databases">
        <title>Genomic Encyclopedia of Type Strains, Phase III (KMG-III): the genomes of soil and plant-associated and newly described type strains.</title>
        <authorList>
            <person name="Whitman W."/>
        </authorList>
    </citation>
    <scope>NUCLEOTIDE SEQUENCE [LARGE SCALE GENOMIC DNA]</scope>
    <source>
        <strain evidence="5 6">CECT 8640</strain>
    </source>
</reference>
<dbReference type="GO" id="GO:0005506">
    <property type="term" value="F:iron ion binding"/>
    <property type="evidence" value="ECO:0007669"/>
    <property type="project" value="InterPro"/>
</dbReference>
<dbReference type="CDD" id="cd00302">
    <property type="entry name" value="cytochrome_P450"/>
    <property type="match status" value="1"/>
</dbReference>
<name>A0A841CGU8_9PSEU</name>
<dbReference type="EMBL" id="JACHJN010000002">
    <property type="protein sequence ID" value="MBB5955245.1"/>
    <property type="molecule type" value="Genomic_DNA"/>
</dbReference>
<dbReference type="GO" id="GO:0004497">
    <property type="term" value="F:monooxygenase activity"/>
    <property type="evidence" value="ECO:0007669"/>
    <property type="project" value="InterPro"/>
</dbReference>
<comment type="cofactor">
    <cofactor evidence="4">
        <name>heme</name>
        <dbReference type="ChEBI" id="CHEBI:30413"/>
    </cofactor>
</comment>
<dbReference type="Gene3D" id="1.10.630.10">
    <property type="entry name" value="Cytochrome P450"/>
    <property type="match status" value="1"/>
</dbReference>
<dbReference type="SUPFAM" id="SSF48264">
    <property type="entry name" value="Cytochrome P450"/>
    <property type="match status" value="1"/>
</dbReference>
<keyword evidence="2 4" id="KW-0479">Metal-binding</keyword>
<dbReference type="GO" id="GO:0016705">
    <property type="term" value="F:oxidoreductase activity, acting on paired donors, with incorporation or reduction of molecular oxygen"/>
    <property type="evidence" value="ECO:0007669"/>
    <property type="project" value="InterPro"/>
</dbReference>
<feature type="binding site" description="axial binding residue" evidence="4">
    <location>
        <position position="356"/>
    </location>
    <ligand>
        <name>heme</name>
        <dbReference type="ChEBI" id="CHEBI:30413"/>
    </ligand>
    <ligandPart>
        <name>Fe</name>
        <dbReference type="ChEBI" id="CHEBI:18248"/>
    </ligandPart>
</feature>
<evidence type="ECO:0000256" key="3">
    <source>
        <dbReference type="ARBA" id="ARBA00023004"/>
    </source>
</evidence>
<dbReference type="RefSeq" id="WP_184689926.1">
    <property type="nucleotide sequence ID" value="NZ_JACHJN010000002.1"/>
</dbReference>
<accession>A0A841CGU8</accession>
<comment type="caution">
    <text evidence="5">The sequence shown here is derived from an EMBL/GenBank/DDBJ whole genome shotgun (WGS) entry which is preliminary data.</text>
</comment>
<evidence type="ECO:0000256" key="2">
    <source>
        <dbReference type="ARBA" id="ARBA00022723"/>
    </source>
</evidence>
<gene>
    <name evidence="5" type="ORF">FHS29_001815</name>
</gene>
<evidence type="ECO:0000313" key="6">
    <source>
        <dbReference type="Proteomes" id="UP000547510"/>
    </source>
</evidence>
<dbReference type="InterPro" id="IPR002403">
    <property type="entry name" value="Cyt_P450_E_grp-IV"/>
</dbReference>
<proteinExistence type="inferred from homology"/>
<sequence length="415" mass="45931">MTGPDDPDLLADLRGPDAEHDGVFWHGDRRLMVFDADAASRANAENFADLTLPDRFVDQIRGRRSPVVSWRQVRSLWLSQMRVLGEEGHLRALADRMAAVLDDRRDQHVDFAWLAHEVMFRALVPVVLDGLSTSDQAWLARDAIAKLTRLDAGPGGQTRRQQWQAVVAQAHTGRVVRKEIRRRARGGRTRTDLTQPIVDRLLPALGPDRALEAVTTVLTAIAGPPGAVAGCLMYELAKRPEWAATLAEEFAAGSVERLYRSGTRSAPIAHRFVKEVLRMWSAPLLMTRSARVPLTVRAHRLAVGQHYLVSPYLVNHDERHWSDPDTFDPDRWSAGAARRPPGGHYYVPFGWAPTACIGAGLGSVQLVLLAQLLCTRFRLELRAPDAARVSLGAVPRPLDFDGWVRPRGPAAADAT</sequence>
<keyword evidence="3 4" id="KW-0408">Iron</keyword>
<evidence type="ECO:0000313" key="5">
    <source>
        <dbReference type="EMBL" id="MBB5955245.1"/>
    </source>
</evidence>
<keyword evidence="6" id="KW-1185">Reference proteome</keyword>
<dbReference type="PANTHER" id="PTHR24305:SF166">
    <property type="entry name" value="CYTOCHROME P450 12A4, MITOCHONDRIAL-RELATED"/>
    <property type="match status" value="1"/>
</dbReference>
<evidence type="ECO:0000256" key="1">
    <source>
        <dbReference type="ARBA" id="ARBA00010617"/>
    </source>
</evidence>